<name>A0A9J6EBL6_RHIMP</name>
<organism evidence="4 5">
    <name type="scientific">Rhipicephalus microplus</name>
    <name type="common">Cattle tick</name>
    <name type="synonym">Boophilus microplus</name>
    <dbReference type="NCBI Taxonomy" id="6941"/>
    <lineage>
        <taxon>Eukaryota</taxon>
        <taxon>Metazoa</taxon>
        <taxon>Ecdysozoa</taxon>
        <taxon>Arthropoda</taxon>
        <taxon>Chelicerata</taxon>
        <taxon>Arachnida</taxon>
        <taxon>Acari</taxon>
        <taxon>Parasitiformes</taxon>
        <taxon>Ixodida</taxon>
        <taxon>Ixodoidea</taxon>
        <taxon>Ixodidae</taxon>
        <taxon>Rhipicephalinae</taxon>
        <taxon>Rhipicephalus</taxon>
        <taxon>Boophilus</taxon>
    </lineage>
</organism>
<dbReference type="InterPro" id="IPR003598">
    <property type="entry name" value="Ig_sub2"/>
</dbReference>
<evidence type="ECO:0000259" key="3">
    <source>
        <dbReference type="PROSITE" id="PS50835"/>
    </source>
</evidence>
<dbReference type="AlphaFoldDB" id="A0A9J6EBL6"/>
<dbReference type="PROSITE" id="PS50835">
    <property type="entry name" value="IG_LIKE"/>
    <property type="match status" value="1"/>
</dbReference>
<dbReference type="InterPro" id="IPR007110">
    <property type="entry name" value="Ig-like_dom"/>
</dbReference>
<accession>A0A9J6EBL6</accession>
<proteinExistence type="predicted"/>
<dbReference type="EMBL" id="JABSTU010000005">
    <property type="protein sequence ID" value="KAH8031690.1"/>
    <property type="molecule type" value="Genomic_DNA"/>
</dbReference>
<reference evidence="4" key="2">
    <citation type="submission" date="2021-09" db="EMBL/GenBank/DDBJ databases">
        <authorList>
            <person name="Jia N."/>
            <person name="Wang J."/>
            <person name="Shi W."/>
            <person name="Du L."/>
            <person name="Sun Y."/>
            <person name="Zhan W."/>
            <person name="Jiang J."/>
            <person name="Wang Q."/>
            <person name="Zhang B."/>
            <person name="Ji P."/>
            <person name="Sakyi L.B."/>
            <person name="Cui X."/>
            <person name="Yuan T."/>
            <person name="Jiang B."/>
            <person name="Yang W."/>
            <person name="Lam T.T.-Y."/>
            <person name="Chang Q."/>
            <person name="Ding S."/>
            <person name="Wang X."/>
            <person name="Zhu J."/>
            <person name="Ruan X."/>
            <person name="Zhao L."/>
            <person name="Wei J."/>
            <person name="Que T."/>
            <person name="Du C."/>
            <person name="Cheng J."/>
            <person name="Dai P."/>
            <person name="Han X."/>
            <person name="Huang E."/>
            <person name="Gao Y."/>
            <person name="Liu J."/>
            <person name="Shao H."/>
            <person name="Ye R."/>
            <person name="Li L."/>
            <person name="Wei W."/>
            <person name="Wang X."/>
            <person name="Wang C."/>
            <person name="Huo Q."/>
            <person name="Li W."/>
            <person name="Guo W."/>
            <person name="Chen H."/>
            <person name="Chen S."/>
            <person name="Zhou L."/>
            <person name="Zhou L."/>
            <person name="Ni X."/>
            <person name="Tian J."/>
            <person name="Zhou Y."/>
            <person name="Sheng Y."/>
            <person name="Liu T."/>
            <person name="Pan Y."/>
            <person name="Xia L."/>
            <person name="Li J."/>
            <person name="Zhao F."/>
            <person name="Cao W."/>
        </authorList>
    </citation>
    <scope>NUCLEOTIDE SEQUENCE</scope>
    <source>
        <strain evidence="4">Rmic-2018</strain>
        <tissue evidence="4">Larvae</tissue>
    </source>
</reference>
<dbReference type="PANTHER" id="PTHR10075:SF14">
    <property type="entry name" value="CELL ADHESION MOLECULE DSCAM2-RELATED"/>
    <property type="match status" value="1"/>
</dbReference>
<sequence length="105" mass="11438">MAGRSVTLRCPATGRPTPLVTWKRDGVPLLQHARYHVSLTAGMLLISATDPSDAGIYRCTATSPIGEDSTTIRLDVQREWCNTYILCIVFILLHRGGLVAKVLGC</sequence>
<dbReference type="SMART" id="SM00409">
    <property type="entry name" value="IG"/>
    <property type="match status" value="1"/>
</dbReference>
<dbReference type="GO" id="GO:0048468">
    <property type="term" value="P:cell development"/>
    <property type="evidence" value="ECO:0007669"/>
    <property type="project" value="UniProtKB-ARBA"/>
</dbReference>
<gene>
    <name evidence="4" type="ORF">HPB51_020026</name>
</gene>
<dbReference type="InterPro" id="IPR003599">
    <property type="entry name" value="Ig_sub"/>
</dbReference>
<evidence type="ECO:0000256" key="2">
    <source>
        <dbReference type="ARBA" id="ARBA00023319"/>
    </source>
</evidence>
<evidence type="ECO:0000313" key="5">
    <source>
        <dbReference type="Proteomes" id="UP000821866"/>
    </source>
</evidence>
<protein>
    <recommendedName>
        <fullName evidence="3">Ig-like domain-containing protein</fullName>
    </recommendedName>
</protein>
<dbReference type="SUPFAM" id="SSF48726">
    <property type="entry name" value="Immunoglobulin"/>
    <property type="match status" value="1"/>
</dbReference>
<keyword evidence="5" id="KW-1185">Reference proteome</keyword>
<keyword evidence="2" id="KW-0393">Immunoglobulin domain</keyword>
<dbReference type="Proteomes" id="UP000821866">
    <property type="component" value="Chromosome 3"/>
</dbReference>
<dbReference type="Pfam" id="PF07679">
    <property type="entry name" value="I-set"/>
    <property type="match status" value="1"/>
</dbReference>
<comment type="caution">
    <text evidence="4">The sequence shown here is derived from an EMBL/GenBank/DDBJ whole genome shotgun (WGS) entry which is preliminary data.</text>
</comment>
<dbReference type="Gene3D" id="2.60.40.10">
    <property type="entry name" value="Immunoglobulins"/>
    <property type="match status" value="1"/>
</dbReference>
<dbReference type="SMART" id="SM00408">
    <property type="entry name" value="IGc2"/>
    <property type="match status" value="1"/>
</dbReference>
<evidence type="ECO:0000256" key="1">
    <source>
        <dbReference type="ARBA" id="ARBA00023157"/>
    </source>
</evidence>
<dbReference type="VEuPathDB" id="VectorBase:LOC119163287"/>
<dbReference type="InterPro" id="IPR013783">
    <property type="entry name" value="Ig-like_fold"/>
</dbReference>
<keyword evidence="1" id="KW-1015">Disulfide bond</keyword>
<dbReference type="PANTHER" id="PTHR10075">
    <property type="entry name" value="BASIGIN RELATED"/>
    <property type="match status" value="1"/>
</dbReference>
<dbReference type="InterPro" id="IPR013098">
    <property type="entry name" value="Ig_I-set"/>
</dbReference>
<evidence type="ECO:0000313" key="4">
    <source>
        <dbReference type="EMBL" id="KAH8031690.1"/>
    </source>
</evidence>
<dbReference type="InterPro" id="IPR036179">
    <property type="entry name" value="Ig-like_dom_sf"/>
</dbReference>
<feature type="domain" description="Ig-like" evidence="3">
    <location>
        <begin position="1"/>
        <end position="77"/>
    </location>
</feature>
<dbReference type="FunFam" id="2.60.40.10:FF:000032">
    <property type="entry name" value="palladin isoform X1"/>
    <property type="match status" value="1"/>
</dbReference>
<reference evidence="4" key="1">
    <citation type="journal article" date="2020" name="Cell">
        <title>Large-Scale Comparative Analyses of Tick Genomes Elucidate Their Genetic Diversity and Vector Capacities.</title>
        <authorList>
            <consortium name="Tick Genome and Microbiome Consortium (TIGMIC)"/>
            <person name="Jia N."/>
            <person name="Wang J."/>
            <person name="Shi W."/>
            <person name="Du L."/>
            <person name="Sun Y."/>
            <person name="Zhan W."/>
            <person name="Jiang J.F."/>
            <person name="Wang Q."/>
            <person name="Zhang B."/>
            <person name="Ji P."/>
            <person name="Bell-Sakyi L."/>
            <person name="Cui X.M."/>
            <person name="Yuan T.T."/>
            <person name="Jiang B.G."/>
            <person name="Yang W.F."/>
            <person name="Lam T.T."/>
            <person name="Chang Q.C."/>
            <person name="Ding S.J."/>
            <person name="Wang X.J."/>
            <person name="Zhu J.G."/>
            <person name="Ruan X.D."/>
            <person name="Zhao L."/>
            <person name="Wei J.T."/>
            <person name="Ye R.Z."/>
            <person name="Que T.C."/>
            <person name="Du C.H."/>
            <person name="Zhou Y.H."/>
            <person name="Cheng J.X."/>
            <person name="Dai P.F."/>
            <person name="Guo W.B."/>
            <person name="Han X.H."/>
            <person name="Huang E.J."/>
            <person name="Li L.F."/>
            <person name="Wei W."/>
            <person name="Gao Y.C."/>
            <person name="Liu J.Z."/>
            <person name="Shao H.Z."/>
            <person name="Wang X."/>
            <person name="Wang C.C."/>
            <person name="Yang T.C."/>
            <person name="Huo Q.B."/>
            <person name="Li W."/>
            <person name="Chen H.Y."/>
            <person name="Chen S.E."/>
            <person name="Zhou L.G."/>
            <person name="Ni X.B."/>
            <person name="Tian J.H."/>
            <person name="Sheng Y."/>
            <person name="Liu T."/>
            <person name="Pan Y.S."/>
            <person name="Xia L.Y."/>
            <person name="Li J."/>
            <person name="Zhao F."/>
            <person name="Cao W.C."/>
        </authorList>
    </citation>
    <scope>NUCLEOTIDE SEQUENCE</scope>
    <source>
        <strain evidence="4">Rmic-2018</strain>
    </source>
</reference>